<proteinExistence type="predicted"/>
<dbReference type="STRING" id="242231.NGO_00545"/>
<keyword evidence="2" id="KW-1185">Reference proteome</keyword>
<evidence type="ECO:0000313" key="1">
    <source>
        <dbReference type="EMBL" id="AKO63593.1"/>
    </source>
</evidence>
<dbReference type="KEGG" id="ngo:NGO_00545"/>
<name>A0A0H4IVZ1_NEIG1</name>
<sequence length="67" mass="7780">MELKKANHGRERSVGDIRDLLIVCLFRHQEYGKAELGRQKTTSRFYCLDAFYFKTMKTACIDSNGCD</sequence>
<gene>
    <name evidence="1" type="ORF">NGO_00545</name>
</gene>
<dbReference type="AlphaFoldDB" id="A0A0H4IVZ1"/>
<reference evidence="2" key="1">
    <citation type="submission" date="2003-03" db="EMBL/GenBank/DDBJ databases">
        <title>The complete genome sequence of Neisseria gonorrhoeae.</title>
        <authorList>
            <person name="Lewis L.A."/>
            <person name="Gillaspy A.F."/>
            <person name="McLaughlin R.E."/>
            <person name="Gipson M."/>
            <person name="Ducey T.F."/>
            <person name="Ownbey T."/>
            <person name="Hartman K."/>
            <person name="Nydick C."/>
            <person name="Carson M.B."/>
            <person name="Vaughn J."/>
            <person name="Thomson C."/>
            <person name="Song L."/>
            <person name="Lin S."/>
            <person name="Yuan X."/>
            <person name="Najar F."/>
            <person name="Zhan M."/>
            <person name="Ren Q."/>
            <person name="Zhu H."/>
            <person name="Qi S."/>
            <person name="Kenton S.M."/>
            <person name="Lai H."/>
            <person name="White J.D."/>
            <person name="Clifton S."/>
            <person name="Roe B.A."/>
            <person name="Dyer D.W."/>
        </authorList>
    </citation>
    <scope>NUCLEOTIDE SEQUENCE [LARGE SCALE GENOMIC DNA]</scope>
    <source>
        <strain evidence="2">ATCC 700825 / FA 1090</strain>
    </source>
</reference>
<dbReference type="EMBL" id="AE004969">
    <property type="protein sequence ID" value="AKO63593.1"/>
    <property type="molecule type" value="Genomic_DNA"/>
</dbReference>
<dbReference type="Proteomes" id="UP000000535">
    <property type="component" value="Chromosome"/>
</dbReference>
<organism evidence="1 2">
    <name type="scientific">Neisseria gonorrhoeae (strain ATCC 700825 / FA 1090)</name>
    <dbReference type="NCBI Taxonomy" id="242231"/>
    <lineage>
        <taxon>Bacteria</taxon>
        <taxon>Pseudomonadati</taxon>
        <taxon>Pseudomonadota</taxon>
        <taxon>Betaproteobacteria</taxon>
        <taxon>Neisseriales</taxon>
        <taxon>Neisseriaceae</taxon>
        <taxon>Neisseria</taxon>
    </lineage>
</organism>
<evidence type="ECO:0000313" key="2">
    <source>
        <dbReference type="Proteomes" id="UP000000535"/>
    </source>
</evidence>
<protein>
    <submittedName>
        <fullName evidence="1">Uncharacterized protein</fullName>
    </submittedName>
</protein>
<accession>A0A0H4IVZ1</accession>